<feature type="region of interest" description="Disordered" evidence="4">
    <location>
        <begin position="1109"/>
        <end position="1140"/>
    </location>
</feature>
<feature type="compositionally biased region" description="Acidic residues" evidence="4">
    <location>
        <begin position="710"/>
        <end position="723"/>
    </location>
</feature>
<evidence type="ECO:0000256" key="3">
    <source>
        <dbReference type="ARBA" id="ARBA00022840"/>
    </source>
</evidence>
<evidence type="ECO:0000313" key="8">
    <source>
        <dbReference type="Proteomes" id="UP000053477"/>
    </source>
</evidence>
<dbReference type="PANTHER" id="PTHR45626:SF52">
    <property type="entry name" value="SINGLE-STRANDED DNA-DEPENDENT ATPASE (EUROFUNG)"/>
    <property type="match status" value="1"/>
</dbReference>
<dbReference type="GO" id="GO:0008094">
    <property type="term" value="F:ATP-dependent activity, acting on DNA"/>
    <property type="evidence" value="ECO:0007669"/>
    <property type="project" value="TreeGrafter"/>
</dbReference>
<dbReference type="PANTHER" id="PTHR45626">
    <property type="entry name" value="TRANSCRIPTION TERMINATION FACTOR 2-RELATED"/>
    <property type="match status" value="1"/>
</dbReference>
<dbReference type="GO" id="GO:0005634">
    <property type="term" value="C:nucleus"/>
    <property type="evidence" value="ECO:0007669"/>
    <property type="project" value="TreeGrafter"/>
</dbReference>
<dbReference type="CDD" id="cd18793">
    <property type="entry name" value="SF2_C_SNF"/>
    <property type="match status" value="1"/>
</dbReference>
<feature type="compositionally biased region" description="Low complexity" evidence="4">
    <location>
        <begin position="59"/>
        <end position="74"/>
    </location>
</feature>
<feature type="compositionally biased region" description="Polar residues" evidence="4">
    <location>
        <begin position="135"/>
        <end position="164"/>
    </location>
</feature>
<dbReference type="InterPro" id="IPR000330">
    <property type="entry name" value="SNF2_N"/>
</dbReference>
<dbReference type="PROSITE" id="PS51192">
    <property type="entry name" value="HELICASE_ATP_BIND_1"/>
    <property type="match status" value="1"/>
</dbReference>
<feature type="compositionally biased region" description="Low complexity" evidence="4">
    <location>
        <begin position="626"/>
        <end position="635"/>
    </location>
</feature>
<feature type="compositionally biased region" description="Low complexity" evidence="4">
    <location>
        <begin position="1035"/>
        <end position="1051"/>
    </location>
</feature>
<dbReference type="Proteomes" id="UP000053477">
    <property type="component" value="Unassembled WGS sequence"/>
</dbReference>
<dbReference type="PROSITE" id="PS51194">
    <property type="entry name" value="HELICASE_CTER"/>
    <property type="match status" value="1"/>
</dbReference>
<keyword evidence="1" id="KW-0547">Nucleotide-binding</keyword>
<dbReference type="InterPro" id="IPR049730">
    <property type="entry name" value="SNF2/RAD54-like_C"/>
</dbReference>
<sequence>MATHATSVAPPPSVLPFATSQTQSNHIDLTLDDDLQDHGRQIKRLRTEYGARDVSQSNSPTPSFTTPSPSSSFSSIAPLTQIKQLSLQSQPAHLQLPPIHAPNSYRPHFASNSADFFPNGRLGYQPSFPLSTGFLDNQSPRISAGARTQDSQFQSRQVIDLTSSPSPPPSGQRTNTSFVPEIQPPQASLNVPPKTPVCIGQLSVTALILYPVPYLLPQTPASGIPGQPEWASVKLVHDPTAKARSSHNDETINIRTPSAKAPSGEIIQGENFGVVEQKAANVLGPMLGKGLIRVDAKVRRGVPNLPILPLQMLVQTPNGNIPIVAKYLQQHGLLLDHPSSSWEPDRISQMLYQNPHNPPPGGHARSLNASTRPGYPGPGGSRWVAQQVSGKSVEVQRNQVDEVFKIITNGEELEETDAAPEIASKLYPHQKKALTFLLERERETKLSNGLSSSLWQVRKNAITGARAWVNVITQREVFEEPPDCRGALLADDMGLGKTITCVSLIAATLPAAEQFASTSLPPLPKPPLEHTNSEPSLSASHFAGSVWGMPDLEDPGLSMKKKAKMQRENDKWQARYTRQRRIKVRSRATLIICPLSTVANWEDQFREHWAGEVKVVGGAGSCQTASSQAQQAGSSNQDCTMSDETESKSPMKGAKSTSVRPLRVYVYHGNARRPDPAFLADFDAVITTYSTLATEYSKQMRSIAALDADDDDAGSNVGDDGELEWNGVSGTSSPVPEQLMEADDNGNRIIMLPKAKEKKGVKRKKTVLLNAACEASSPLQSVSWFRVVLDEAHSIKETSTVASRASCDLEADRRLCLTGTPVQNKLDDVYALIKFLRLDPFDDRTVWQEFIGVPVKFSQPLGVSRLQTIMRIVTLRRTKEDKSKNGQKILSLPPRNDELRYLKFDEQEQIIYDRFFKESREEFNELSHKNEVMKNYVGILQKILRLRQICDHFELVDGKGPSTETGFNYEEIAEAIAKEGITEARAAAIFTLIRDSGTAQCVECGYELGAPVDNTQTEEVEACGSTAKKTRKSKATSSSSRAPTRASSPTTPRMVMSRCQHLFCILCFQNCVHPGWPNVPAEITRCCSVCQAALRASDAVELKPECAQAAASSSQDSSSSKKKSPAKKEKRQKGILPENFHPSTKVNALMADLMSSSRNNPYSSNYDPSAIEIQMVDEKGNNLDDGVVKTVVFSQWTTMLDKVEDALEVAGIKYDRLDGTMKRDDRIRAMDALKYDPACEVLLVSLKAGGVGLNLTAAQRVYLMDPYWNPAVENQAVDRIHRLGQTRPVTTVKLIIENTIEDRLLEVQKKKTELANMTLGQHLSKAEIHSRRIEELNQLFQQ</sequence>
<reference evidence="7 8" key="1">
    <citation type="submission" date="2015-04" db="EMBL/GenBank/DDBJ databases">
        <title>Complete genome sequence of Schizopora paradoxa KUC8140, a cosmopolitan wood degrader in East Asia.</title>
        <authorList>
            <consortium name="DOE Joint Genome Institute"/>
            <person name="Min B."/>
            <person name="Park H."/>
            <person name="Jang Y."/>
            <person name="Kim J.-J."/>
            <person name="Kim K.H."/>
            <person name="Pangilinan J."/>
            <person name="Lipzen A."/>
            <person name="Riley R."/>
            <person name="Grigoriev I.V."/>
            <person name="Spatafora J.W."/>
            <person name="Choi I.-G."/>
        </authorList>
    </citation>
    <scope>NUCLEOTIDE SEQUENCE [LARGE SCALE GENOMIC DNA]</scope>
    <source>
        <strain evidence="7 8">KUC8140</strain>
    </source>
</reference>
<keyword evidence="8" id="KW-1185">Reference proteome</keyword>
<feature type="region of interest" description="Disordered" evidence="4">
    <location>
        <begin position="710"/>
        <end position="736"/>
    </location>
</feature>
<feature type="compositionally biased region" description="Low complexity" evidence="4">
    <location>
        <begin position="1109"/>
        <end position="1118"/>
    </location>
</feature>
<dbReference type="GO" id="GO:0006281">
    <property type="term" value="P:DNA repair"/>
    <property type="evidence" value="ECO:0007669"/>
    <property type="project" value="TreeGrafter"/>
</dbReference>
<keyword evidence="3" id="KW-0067">ATP-binding</keyword>
<proteinExistence type="predicted"/>
<dbReference type="CDD" id="cd18008">
    <property type="entry name" value="DEXDc_SHPRH-like"/>
    <property type="match status" value="1"/>
</dbReference>
<accession>A0A0H2SA63</accession>
<dbReference type="STRING" id="27342.A0A0H2SA63"/>
<dbReference type="SMART" id="SM00490">
    <property type="entry name" value="HELICc"/>
    <property type="match status" value="1"/>
</dbReference>
<feature type="compositionally biased region" description="Basic residues" evidence="4">
    <location>
        <begin position="1120"/>
        <end position="1133"/>
    </location>
</feature>
<feature type="region of interest" description="Disordered" evidence="4">
    <location>
        <begin position="47"/>
        <end position="74"/>
    </location>
</feature>
<dbReference type="Gene3D" id="3.40.50.300">
    <property type="entry name" value="P-loop containing nucleotide triphosphate hydrolases"/>
    <property type="match status" value="1"/>
</dbReference>
<dbReference type="Gene3D" id="3.40.50.10810">
    <property type="entry name" value="Tandem AAA-ATPase domain"/>
    <property type="match status" value="3"/>
</dbReference>
<dbReference type="GO" id="GO:0005524">
    <property type="term" value="F:ATP binding"/>
    <property type="evidence" value="ECO:0007669"/>
    <property type="project" value="UniProtKB-KW"/>
</dbReference>
<dbReference type="SMART" id="SM00487">
    <property type="entry name" value="DEXDc"/>
    <property type="match status" value="1"/>
</dbReference>
<evidence type="ECO:0000256" key="2">
    <source>
        <dbReference type="ARBA" id="ARBA00022801"/>
    </source>
</evidence>
<feature type="region of interest" description="Disordered" evidence="4">
    <location>
        <begin position="1"/>
        <end position="21"/>
    </location>
</feature>
<evidence type="ECO:0000256" key="1">
    <source>
        <dbReference type="ARBA" id="ARBA00022741"/>
    </source>
</evidence>
<dbReference type="InterPro" id="IPR050628">
    <property type="entry name" value="SNF2_RAD54_helicase_TF"/>
</dbReference>
<feature type="domain" description="Helicase C-terminal" evidence="6">
    <location>
        <begin position="1182"/>
        <end position="1334"/>
    </location>
</feature>
<dbReference type="OrthoDB" id="448448at2759"/>
<dbReference type="InterPro" id="IPR001650">
    <property type="entry name" value="Helicase_C-like"/>
</dbReference>
<evidence type="ECO:0000259" key="6">
    <source>
        <dbReference type="PROSITE" id="PS51194"/>
    </source>
</evidence>
<dbReference type="InterPro" id="IPR027417">
    <property type="entry name" value="P-loop_NTPase"/>
</dbReference>
<name>A0A0H2SA63_9AGAM</name>
<dbReference type="EMBL" id="KQ085882">
    <property type="protein sequence ID" value="KLO20749.1"/>
    <property type="molecule type" value="Genomic_DNA"/>
</dbReference>
<dbReference type="InParanoid" id="A0A0H2SA63"/>
<feature type="region of interest" description="Disordered" evidence="4">
    <location>
        <begin position="135"/>
        <end position="180"/>
    </location>
</feature>
<protein>
    <recommendedName>
        <fullName evidence="9">SNF2 family DNA-dependent ATPase domain-containing protein</fullName>
    </recommendedName>
</protein>
<evidence type="ECO:0000259" key="5">
    <source>
        <dbReference type="PROSITE" id="PS51192"/>
    </source>
</evidence>
<dbReference type="GO" id="GO:0016787">
    <property type="term" value="F:hydrolase activity"/>
    <property type="evidence" value="ECO:0007669"/>
    <property type="project" value="UniProtKB-KW"/>
</dbReference>
<organism evidence="7 8">
    <name type="scientific">Schizopora paradoxa</name>
    <dbReference type="NCBI Taxonomy" id="27342"/>
    <lineage>
        <taxon>Eukaryota</taxon>
        <taxon>Fungi</taxon>
        <taxon>Dikarya</taxon>
        <taxon>Basidiomycota</taxon>
        <taxon>Agaricomycotina</taxon>
        <taxon>Agaricomycetes</taxon>
        <taxon>Hymenochaetales</taxon>
        <taxon>Schizoporaceae</taxon>
        <taxon>Schizopora</taxon>
    </lineage>
</organism>
<dbReference type="Pfam" id="PF00176">
    <property type="entry name" value="SNF2-rel_dom"/>
    <property type="match status" value="2"/>
</dbReference>
<feature type="domain" description="Helicase ATP-binding" evidence="5">
    <location>
        <begin position="478"/>
        <end position="839"/>
    </location>
</feature>
<gene>
    <name evidence="7" type="ORF">SCHPADRAFT_923820</name>
</gene>
<dbReference type="Pfam" id="PF00271">
    <property type="entry name" value="Helicase_C"/>
    <property type="match status" value="1"/>
</dbReference>
<feature type="region of interest" description="Disordered" evidence="4">
    <location>
        <begin position="1023"/>
        <end position="1051"/>
    </location>
</feature>
<feature type="region of interest" description="Disordered" evidence="4">
    <location>
        <begin position="626"/>
        <end position="655"/>
    </location>
</feature>
<dbReference type="InterPro" id="IPR014001">
    <property type="entry name" value="Helicase_ATP-bd"/>
</dbReference>
<dbReference type="SUPFAM" id="SSF52540">
    <property type="entry name" value="P-loop containing nucleoside triphosphate hydrolases"/>
    <property type="match status" value="2"/>
</dbReference>
<evidence type="ECO:0000313" key="7">
    <source>
        <dbReference type="EMBL" id="KLO20749.1"/>
    </source>
</evidence>
<dbReference type="InterPro" id="IPR038718">
    <property type="entry name" value="SNF2-like_sf"/>
</dbReference>
<evidence type="ECO:0000256" key="4">
    <source>
        <dbReference type="SAM" id="MobiDB-lite"/>
    </source>
</evidence>
<keyword evidence="2" id="KW-0378">Hydrolase</keyword>
<evidence type="ECO:0008006" key="9">
    <source>
        <dbReference type="Google" id="ProtNLM"/>
    </source>
</evidence>